<evidence type="ECO:0000313" key="3">
    <source>
        <dbReference type="Proteomes" id="UP000788993"/>
    </source>
</evidence>
<dbReference type="Gene3D" id="1.25.40.10">
    <property type="entry name" value="Tetratricopeptide repeat domain"/>
    <property type="match status" value="5"/>
</dbReference>
<dbReference type="SMART" id="SM00028">
    <property type="entry name" value="TPR"/>
    <property type="match status" value="11"/>
</dbReference>
<comment type="caution">
    <text evidence="2">The sequence shown here is derived from an EMBL/GenBank/DDBJ whole genome shotgun (WGS) entry which is preliminary data.</text>
</comment>
<dbReference type="RefSeq" id="XP_018211628.1">
    <property type="nucleotide sequence ID" value="XM_018357383.1"/>
</dbReference>
<sequence length="1414" mass="160161">MSVNSLLKAAKQSFKDDDPNYVIYCCDKIIEEHDKNNYFAYIFKGKALHMLKDDAKAFASYEQAAKINSDEILAWKGMLELQRDSTDYKRFFAVVTGLANSLLAKNDPLTEVVTEVRDYLKKFKRKIPELTEYYYRQVIPGSELGDLMGEMLEKPEIALYQLINIVQEKQNNYVKSQLFKNKLTGISNMSEKSQLAYNKVIVTAHKQFKLSELCQRYIDICTDDFHRRKMESRLLEQKYELLKASPPEEKKQLFTEVFDMAHGMVVVNNPVQHAWDLYLDWLDLKSVDSLDLIVVADYIKLFGNVGLGAVLYAFISSDISPFERKRVKEYLKVEKKSKRRHNRKNKRVLKNIKTTEDTEDDPHDESTIPLEEAEQGNSSEDLSAADVLELMIQGIKVAAESILAHRIVVAYYLHLREYESALEYAKQLVTLVSKEQKKTLLELKNTKKDSLLSLATAYTYYEPPRHFSQALRLYDSVLASSPTDIQARIGKGLILVEQKNYAAASELLEKVLEDAPDHLQANLEYSWSIIQIGRYSEGREGLQKAYKLIDGTDPNSLEMRGTTLWRMAESYLMELKSLESPDEETAAGLVKSAFDLLIEALKQSESLSAPYSSLGYIYLTYYDNQTRALKCLTKAFELNAGDMLAARELANYFSDNKDWEMVEVVCQRVIDSEQGRLAMLSLDEDGSWPYRMLGCAALERQDDSKAIELFQNGLRLNSLDVDSWIGLGEGYLARGRLDAALKVFNKALELEPDNWHGIYLLAVVLGEMGEFQDSIFHLEKIADTRPDELCIVNRLAETLIMKTNYEISNSHIARSMDTALKAFEALRKAADLSPHAPSLWRLLSELLKLLLTVESHIEHIPFDSLEFIMSRAPDTSSVRLLKEMGEDDHYKKLKTSNSKVDKTCYYMIESARVALSVTGDGAARLLRSSVTYNLGVAYLVAFLRLERSSLQECSIKAFKKAIILENDNPEYWNSLGIVSLVQSPKVAQHCFIKASSLSPRDPAPWTHLAVLYMHHGDLDLANQCFLRVQSLAPGQAACWTGRALVEQAKGDNKSASQLLTHAHVMSNGKSPLSMLLYSFSVVKSLIGSEIDEQNLDSVQELNVANLSILTYLKYYPKDRLALQVATLIIERVRDFETGLRYSQQLCDLLEEKYEQESSPEIAVALSTALAQLSRMYLGSQEYDKAIEVSEQSMDLLEEINELTEDVQKIMLSSLAVLGLSSFFKDDFDAALVEFKKILDSFPDSRRIVVLIAQVLYDCNTEDTKQAAIDELFNHIENYGTSLLVALTLASISLVENLEEFYPAIKEELESLSLKERIDDTASSVPFFLEQLQLRMGTGTAAIWQRNAFMFPADAYTWKKLDRHVHLNVCLNSKSVDAGELSNAYIETGELRAIQRSLLLNPSNVDGYIALKGCS</sequence>
<evidence type="ECO:0000256" key="1">
    <source>
        <dbReference type="SAM" id="MobiDB-lite"/>
    </source>
</evidence>
<dbReference type="InterPro" id="IPR011990">
    <property type="entry name" value="TPR-like_helical_dom_sf"/>
</dbReference>
<gene>
    <name evidence="2" type="ORF">OGATHE_006075</name>
</gene>
<dbReference type="GO" id="GO:0055087">
    <property type="term" value="C:Ski complex"/>
    <property type="evidence" value="ECO:0007669"/>
    <property type="project" value="EnsemblFungi"/>
</dbReference>
<evidence type="ECO:0000313" key="2">
    <source>
        <dbReference type="EMBL" id="KAH3659192.1"/>
    </source>
</evidence>
<feature type="compositionally biased region" description="Basic residues" evidence="1">
    <location>
        <begin position="341"/>
        <end position="350"/>
    </location>
</feature>
<dbReference type="PANTHER" id="PTHR15704">
    <property type="entry name" value="SUPERKILLER 3 PROTEIN-RELATED"/>
    <property type="match status" value="1"/>
</dbReference>
<dbReference type="SUPFAM" id="SSF48452">
    <property type="entry name" value="TPR-like"/>
    <property type="match status" value="4"/>
</dbReference>
<proteinExistence type="predicted"/>
<reference evidence="2" key="2">
    <citation type="submission" date="2021-01" db="EMBL/GenBank/DDBJ databases">
        <authorList>
            <person name="Schikora-Tamarit M.A."/>
        </authorList>
    </citation>
    <scope>NUCLEOTIDE SEQUENCE</scope>
    <source>
        <strain evidence="2">NCAIM Y.01608</strain>
    </source>
</reference>
<dbReference type="GO" id="GO:0070478">
    <property type="term" value="P:nuclear-transcribed mRNA catabolic process, 3'-5' exonucleolytic nonsense-mediated decay"/>
    <property type="evidence" value="ECO:0007669"/>
    <property type="project" value="EnsemblFungi"/>
</dbReference>
<accession>A0A1B7SJS1</accession>
<dbReference type="InterPro" id="IPR019734">
    <property type="entry name" value="TPR_rpt"/>
</dbReference>
<reference evidence="2" key="1">
    <citation type="journal article" date="2021" name="Open Biol.">
        <title>Shared evolutionary footprints suggest mitochondrial oxidative damage underlies multiple complex I losses in fungi.</title>
        <authorList>
            <person name="Schikora-Tamarit M.A."/>
            <person name="Marcet-Houben M."/>
            <person name="Nosek J."/>
            <person name="Gabaldon T."/>
        </authorList>
    </citation>
    <scope>NUCLEOTIDE SEQUENCE</scope>
    <source>
        <strain evidence="2">NCAIM Y.01608</strain>
    </source>
</reference>
<dbReference type="Pfam" id="PF13432">
    <property type="entry name" value="TPR_16"/>
    <property type="match status" value="1"/>
</dbReference>
<dbReference type="Pfam" id="PF18833">
    <property type="entry name" value="TPR_22"/>
    <property type="match status" value="1"/>
</dbReference>
<protein>
    <submittedName>
        <fullName evidence="2">Uncharacterized protein</fullName>
    </submittedName>
</protein>
<keyword evidence="3" id="KW-1185">Reference proteome</keyword>
<dbReference type="Proteomes" id="UP000788993">
    <property type="component" value="Unassembled WGS sequence"/>
</dbReference>
<name>A0A1B7SJS1_9ASCO</name>
<dbReference type="InterPro" id="IPR040962">
    <property type="entry name" value="TPR_22"/>
</dbReference>
<dbReference type="PROSITE" id="PS50005">
    <property type="entry name" value="TPR"/>
    <property type="match status" value="2"/>
</dbReference>
<organism evidence="2 3">
    <name type="scientific">Ogataea polymorpha</name>
    <dbReference type="NCBI Taxonomy" id="460523"/>
    <lineage>
        <taxon>Eukaryota</taxon>
        <taxon>Fungi</taxon>
        <taxon>Dikarya</taxon>
        <taxon>Ascomycota</taxon>
        <taxon>Saccharomycotina</taxon>
        <taxon>Pichiomycetes</taxon>
        <taxon>Pichiales</taxon>
        <taxon>Pichiaceae</taxon>
        <taxon>Ogataea</taxon>
    </lineage>
</organism>
<dbReference type="GO" id="GO:0070481">
    <property type="term" value="P:nuclear-transcribed mRNA catabolic process, non-stop decay"/>
    <property type="evidence" value="ECO:0007669"/>
    <property type="project" value="EnsemblFungi"/>
</dbReference>
<dbReference type="InterPro" id="IPR039226">
    <property type="entry name" value="Ski3/TTC37"/>
</dbReference>
<dbReference type="Pfam" id="PF14559">
    <property type="entry name" value="TPR_19"/>
    <property type="match status" value="1"/>
</dbReference>
<dbReference type="EMBL" id="JAEUBD010001540">
    <property type="protein sequence ID" value="KAH3659192.1"/>
    <property type="molecule type" value="Genomic_DNA"/>
</dbReference>
<dbReference type="OrthoDB" id="421075at2759"/>
<dbReference type="PANTHER" id="PTHR15704:SF7">
    <property type="entry name" value="SUPERKILLER COMPLEX PROTEIN 3"/>
    <property type="match status" value="1"/>
</dbReference>
<dbReference type="PROSITE" id="PS50293">
    <property type="entry name" value="TPR_REGION"/>
    <property type="match status" value="1"/>
</dbReference>
<feature type="region of interest" description="Disordered" evidence="1">
    <location>
        <begin position="341"/>
        <end position="379"/>
    </location>
</feature>